<reference evidence="2 3" key="1">
    <citation type="submission" date="2015-01" db="EMBL/GenBank/DDBJ databases">
        <title>Enhanced salinomycin production by adjusting the supply of polyketide extender units in Streptomyce albus DSM 41398.</title>
        <authorList>
            <person name="Lu C."/>
        </authorList>
    </citation>
    <scope>NUCLEOTIDE SEQUENCE [LARGE SCALE GENOMIC DNA]</scope>
    <source>
        <strain evidence="3">ATCC 21838 / DSM 41398 / FERM P-419 / JCM 4703 / NBRC 107858</strain>
    </source>
</reference>
<evidence type="ECO:0000313" key="2">
    <source>
        <dbReference type="EMBL" id="AJE84353.1"/>
    </source>
</evidence>
<keyword evidence="1" id="KW-0732">Signal</keyword>
<name>A0A0B5ENV4_STRA4</name>
<proteinExistence type="predicted"/>
<organism evidence="2 3">
    <name type="scientific">Streptomyces albus (strain ATCC 21838 / DSM 41398 / FERM P-419 / JCM 4703 / NBRC 107858)</name>
    <dbReference type="NCBI Taxonomy" id="1081613"/>
    <lineage>
        <taxon>Bacteria</taxon>
        <taxon>Bacillati</taxon>
        <taxon>Actinomycetota</taxon>
        <taxon>Actinomycetes</taxon>
        <taxon>Kitasatosporales</taxon>
        <taxon>Streptomycetaceae</taxon>
        <taxon>Streptomyces</taxon>
    </lineage>
</organism>
<feature type="chain" id="PRO_5038510420" description="SH3 domain-containing protein" evidence="1">
    <location>
        <begin position="31"/>
        <end position="143"/>
    </location>
</feature>
<evidence type="ECO:0000256" key="1">
    <source>
        <dbReference type="SAM" id="SignalP"/>
    </source>
</evidence>
<protein>
    <recommendedName>
        <fullName evidence="4">SH3 domain-containing protein</fullName>
    </recommendedName>
</protein>
<dbReference type="Proteomes" id="UP000031523">
    <property type="component" value="Chromosome"/>
</dbReference>
<accession>A0A0B5ENV4</accession>
<evidence type="ECO:0008006" key="4">
    <source>
        <dbReference type="Google" id="ProtNLM"/>
    </source>
</evidence>
<feature type="signal peptide" evidence="1">
    <location>
        <begin position="1"/>
        <end position="30"/>
    </location>
</feature>
<dbReference type="KEGG" id="sals:SLNWT_3977"/>
<keyword evidence="3" id="KW-1185">Reference proteome</keyword>
<evidence type="ECO:0000313" key="3">
    <source>
        <dbReference type="Proteomes" id="UP000031523"/>
    </source>
</evidence>
<gene>
    <name evidence="2" type="ORF">SLNWT_3977</name>
</gene>
<sequence>MNSVATIAARGARLAAAGGLVSAMVFGATAGIGATAQAAGPSGEQAVMAPAKPYATVTTKAGLNKRQFPSTDSSVRGFLPYRAQVGVVCKVRAQNIAGNDIWYLVRDKSQPWISAKYAANTGYVKYCKDVLRSKVRQMPRAMG</sequence>
<dbReference type="EMBL" id="CP010519">
    <property type="protein sequence ID" value="AJE84353.1"/>
    <property type="molecule type" value="Genomic_DNA"/>
</dbReference>
<dbReference type="Gene3D" id="2.30.30.40">
    <property type="entry name" value="SH3 Domains"/>
    <property type="match status" value="1"/>
</dbReference>
<dbReference type="AlphaFoldDB" id="A0A0B5ENV4"/>